<dbReference type="InterPro" id="IPR037294">
    <property type="entry name" value="ABC_BtuC-like"/>
</dbReference>
<feature type="transmembrane region" description="Helical" evidence="7">
    <location>
        <begin position="207"/>
        <end position="226"/>
    </location>
</feature>
<protein>
    <submittedName>
        <fullName evidence="8">High-affinity zinc uptake system membrane protein ZnuB</fullName>
    </submittedName>
</protein>
<dbReference type="EMBL" id="LR584267">
    <property type="protein sequence ID" value="VHO01146.1"/>
    <property type="molecule type" value="Genomic_DNA"/>
</dbReference>
<proteinExistence type="inferred from homology"/>
<dbReference type="GO" id="GO:0055085">
    <property type="term" value="P:transmembrane transport"/>
    <property type="evidence" value="ECO:0007669"/>
    <property type="project" value="InterPro"/>
</dbReference>
<dbReference type="SUPFAM" id="SSF81345">
    <property type="entry name" value="ABC transporter involved in vitamin B12 uptake, BtuC"/>
    <property type="match status" value="1"/>
</dbReference>
<evidence type="ECO:0000256" key="2">
    <source>
        <dbReference type="ARBA" id="ARBA00008034"/>
    </source>
</evidence>
<comment type="similarity">
    <text evidence="2 6">Belongs to the ABC-3 integral membrane protein family.</text>
</comment>
<organism evidence="8 9">
    <name type="scientific">Lawsonella clevelandensis</name>
    <dbReference type="NCBI Taxonomy" id="1528099"/>
    <lineage>
        <taxon>Bacteria</taxon>
        <taxon>Bacillati</taxon>
        <taxon>Actinomycetota</taxon>
        <taxon>Actinomycetes</taxon>
        <taxon>Mycobacteriales</taxon>
        <taxon>Lawsonellaceae</taxon>
        <taxon>Lawsonella</taxon>
    </lineage>
</organism>
<evidence type="ECO:0000313" key="9">
    <source>
        <dbReference type="Proteomes" id="UP000324288"/>
    </source>
</evidence>
<evidence type="ECO:0000256" key="3">
    <source>
        <dbReference type="ARBA" id="ARBA00022692"/>
    </source>
</evidence>
<feature type="transmembrane region" description="Helical" evidence="7">
    <location>
        <begin position="145"/>
        <end position="164"/>
    </location>
</feature>
<keyword evidence="9" id="KW-1185">Reference proteome</keyword>
<keyword evidence="5 7" id="KW-0472">Membrane</keyword>
<evidence type="ECO:0000256" key="1">
    <source>
        <dbReference type="ARBA" id="ARBA00004141"/>
    </source>
</evidence>
<feature type="transmembrane region" description="Helical" evidence="7">
    <location>
        <begin position="68"/>
        <end position="94"/>
    </location>
</feature>
<gene>
    <name evidence="8" type="primary">znuB</name>
    <name evidence="8" type="ORF">LC603019_01187</name>
</gene>
<name>A0A5E3ZXT1_9ACTN</name>
<dbReference type="AlphaFoldDB" id="A0A5E3ZXT1"/>
<evidence type="ECO:0000256" key="5">
    <source>
        <dbReference type="ARBA" id="ARBA00023136"/>
    </source>
</evidence>
<keyword evidence="4 7" id="KW-1133">Transmembrane helix</keyword>
<feature type="transmembrane region" description="Helical" evidence="7">
    <location>
        <begin position="25"/>
        <end position="48"/>
    </location>
</feature>
<keyword evidence="6" id="KW-0813">Transport</keyword>
<evidence type="ECO:0000256" key="4">
    <source>
        <dbReference type="ARBA" id="ARBA00022989"/>
    </source>
</evidence>
<feature type="transmembrane region" description="Helical" evidence="7">
    <location>
        <begin position="233"/>
        <end position="253"/>
    </location>
</feature>
<feature type="transmembrane region" description="Helical" evidence="7">
    <location>
        <begin position="259"/>
        <end position="277"/>
    </location>
</feature>
<dbReference type="Gene3D" id="1.10.3470.10">
    <property type="entry name" value="ABC transporter involved in vitamin B12 uptake, BtuC"/>
    <property type="match status" value="1"/>
</dbReference>
<accession>A0A5E3ZXT1</accession>
<evidence type="ECO:0000313" key="8">
    <source>
        <dbReference type="EMBL" id="VHO01146.1"/>
    </source>
</evidence>
<evidence type="ECO:0000256" key="7">
    <source>
        <dbReference type="SAM" id="Phobius"/>
    </source>
</evidence>
<dbReference type="GO" id="GO:0043190">
    <property type="term" value="C:ATP-binding cassette (ABC) transporter complex"/>
    <property type="evidence" value="ECO:0007669"/>
    <property type="project" value="InterPro"/>
</dbReference>
<reference evidence="8 9" key="1">
    <citation type="submission" date="2019-04" db="EMBL/GenBank/DDBJ databases">
        <authorList>
            <person name="Seth-Smith MB H."/>
            <person name="Seth-Smith H."/>
        </authorList>
    </citation>
    <scope>NUCLEOTIDE SEQUENCE [LARGE SCALE GENOMIC DNA]</scope>
    <source>
        <strain evidence="8">USB-603019</strain>
    </source>
</reference>
<feature type="transmembrane region" description="Helical" evidence="7">
    <location>
        <begin position="106"/>
        <end position="125"/>
    </location>
</feature>
<feature type="transmembrane region" description="Helical" evidence="7">
    <location>
        <begin position="185"/>
        <end position="201"/>
    </location>
</feature>
<keyword evidence="3 6" id="KW-0812">Transmembrane</keyword>
<dbReference type="InterPro" id="IPR001626">
    <property type="entry name" value="ABC_TroCD"/>
</dbReference>
<evidence type="ECO:0000256" key="6">
    <source>
        <dbReference type="RuleBase" id="RU003943"/>
    </source>
</evidence>
<comment type="subcellular location">
    <subcellularLocation>
        <location evidence="6">Cell membrane</location>
        <topology evidence="6">Multi-pass membrane protein</topology>
    </subcellularLocation>
    <subcellularLocation>
        <location evidence="1">Membrane</location>
        <topology evidence="1">Multi-pass membrane protein</topology>
    </subcellularLocation>
</comment>
<sequence>MNESSTFFSGFVDWSMTSRLLTYDFVQHALIAAVLLGLISGLIGPFIVMRQMSFSVHGTSELALTGAAAALLIGASVGVGAIVGSVIAALIFGIMGKKAHERDSTIGVVLSFGLGLAVLFLHLYPGRTGSQFSLLTGQIVSVSDSHLTTLGVVTVVVVVTLLVIGRPLLFSSVDDYVAESRGVPVRLVNGVFAVLVGLVAAEGVQIVGALLVLNLLVTPGAAALQVTKRPGMAVLLSVVFAEISAVGGILLSLAPGVPMSVFVTFLSFLIYLICRVIPKKA</sequence>
<dbReference type="PANTHER" id="PTHR30477">
    <property type="entry name" value="ABC-TRANSPORTER METAL-BINDING PROTEIN"/>
    <property type="match status" value="1"/>
</dbReference>
<dbReference type="Proteomes" id="UP000324288">
    <property type="component" value="Chromosome"/>
</dbReference>
<dbReference type="Pfam" id="PF00950">
    <property type="entry name" value="ABC-3"/>
    <property type="match status" value="1"/>
</dbReference>
<dbReference type="PANTHER" id="PTHR30477:SF21">
    <property type="entry name" value="ABC-3 PROTEIN"/>
    <property type="match status" value="1"/>
</dbReference>